<comment type="caution">
    <text evidence="1">The sequence shown here is derived from an EMBL/GenBank/DDBJ whole genome shotgun (WGS) entry which is preliminary data.</text>
</comment>
<name>A0A699GYU7_TANCI</name>
<protein>
    <submittedName>
        <fullName evidence="1">Uncharacterized protein</fullName>
    </submittedName>
</protein>
<gene>
    <name evidence="1" type="ORF">Tci_258560</name>
</gene>
<reference evidence="1" key="1">
    <citation type="journal article" date="2019" name="Sci. Rep.">
        <title>Draft genome of Tanacetum cinerariifolium, the natural source of mosquito coil.</title>
        <authorList>
            <person name="Yamashiro T."/>
            <person name="Shiraishi A."/>
            <person name="Satake H."/>
            <person name="Nakayama K."/>
        </authorList>
    </citation>
    <scope>NUCLEOTIDE SEQUENCE</scope>
</reference>
<dbReference type="AlphaFoldDB" id="A0A699GYU7"/>
<organism evidence="1">
    <name type="scientific">Tanacetum cinerariifolium</name>
    <name type="common">Dalmatian daisy</name>
    <name type="synonym">Chrysanthemum cinerariifolium</name>
    <dbReference type="NCBI Taxonomy" id="118510"/>
    <lineage>
        <taxon>Eukaryota</taxon>
        <taxon>Viridiplantae</taxon>
        <taxon>Streptophyta</taxon>
        <taxon>Embryophyta</taxon>
        <taxon>Tracheophyta</taxon>
        <taxon>Spermatophyta</taxon>
        <taxon>Magnoliopsida</taxon>
        <taxon>eudicotyledons</taxon>
        <taxon>Gunneridae</taxon>
        <taxon>Pentapetalae</taxon>
        <taxon>asterids</taxon>
        <taxon>campanulids</taxon>
        <taxon>Asterales</taxon>
        <taxon>Asteraceae</taxon>
        <taxon>Asteroideae</taxon>
        <taxon>Anthemideae</taxon>
        <taxon>Anthemidinae</taxon>
        <taxon>Tanacetum</taxon>
    </lineage>
</organism>
<dbReference type="EMBL" id="BKCJ010077683">
    <property type="protein sequence ID" value="GEW86584.1"/>
    <property type="molecule type" value="Genomic_DNA"/>
</dbReference>
<evidence type="ECO:0000313" key="1">
    <source>
        <dbReference type="EMBL" id="GEW86584.1"/>
    </source>
</evidence>
<accession>A0A699GYU7</accession>
<sequence>MSSKGPSKALIQLYNDGTNEDVEELMFSKYGGKKVQRPKKPTPTVIVKSLVPIKNCAPGLANVNTWDCILKMSFGVKKPGIVQTRQRGKESFEAEIGHHVVDVKAICKSTALWHYKAFLPYGAAMSCQVASVLGVTGTNVIRMASVKRFFSFRNVEVVMDNMLSNMHCI</sequence>
<proteinExistence type="predicted"/>